<dbReference type="PANTHER" id="PTHR43493">
    <property type="entry name" value="DNA GYRASE/TOPOISOMERASE SUBUNIT A"/>
    <property type="match status" value="1"/>
</dbReference>
<evidence type="ECO:0000313" key="9">
    <source>
        <dbReference type="EMBL" id="MBC5621861.1"/>
    </source>
</evidence>
<feature type="active site" description="O-(5'-phospho-DNA)-tyrosine intermediate" evidence="6">
    <location>
        <position position="135"/>
    </location>
</feature>
<proteinExistence type="inferred from homology"/>
<evidence type="ECO:0000256" key="6">
    <source>
        <dbReference type="PROSITE-ProRule" id="PRU01384"/>
    </source>
</evidence>
<comment type="catalytic activity">
    <reaction evidence="1 6">
        <text>ATP-dependent breakage, passage and rejoining of double-stranded DNA.</text>
        <dbReference type="EC" id="5.6.2.2"/>
    </reaction>
</comment>
<dbReference type="Gene3D" id="1.10.268.10">
    <property type="entry name" value="Topoisomerase, domain 3"/>
    <property type="match status" value="1"/>
</dbReference>
<dbReference type="Gene3D" id="3.90.199.10">
    <property type="entry name" value="Topoisomerase II, domain 5"/>
    <property type="match status" value="1"/>
</dbReference>
<dbReference type="Pfam" id="PF00521">
    <property type="entry name" value="DNA_topoisoIV"/>
    <property type="match status" value="1"/>
</dbReference>
<dbReference type="InterPro" id="IPR002205">
    <property type="entry name" value="Topo_IIA_dom_A"/>
</dbReference>
<dbReference type="InterPro" id="IPR050220">
    <property type="entry name" value="Type_II_DNA_Topoisomerases"/>
</dbReference>
<gene>
    <name evidence="9" type="ORF">H8S64_12205</name>
</gene>
<evidence type="ECO:0000256" key="1">
    <source>
        <dbReference type="ARBA" id="ARBA00000185"/>
    </source>
</evidence>
<organism evidence="9 10">
    <name type="scientific">Butyricimonas hominis</name>
    <dbReference type="NCBI Taxonomy" id="2763032"/>
    <lineage>
        <taxon>Bacteria</taxon>
        <taxon>Pseudomonadati</taxon>
        <taxon>Bacteroidota</taxon>
        <taxon>Bacteroidia</taxon>
        <taxon>Bacteroidales</taxon>
        <taxon>Odoribacteraceae</taxon>
        <taxon>Butyricimonas</taxon>
    </lineage>
</organism>
<feature type="region of interest" description="Disordered" evidence="7">
    <location>
        <begin position="840"/>
        <end position="879"/>
    </location>
</feature>
<dbReference type="SUPFAM" id="SSF56719">
    <property type="entry name" value="Type II DNA topoisomerase"/>
    <property type="match status" value="1"/>
</dbReference>
<protein>
    <submittedName>
        <fullName evidence="9">DNA gyrase/topoisomerase IV subunit A</fullName>
    </submittedName>
</protein>
<evidence type="ECO:0000259" key="8">
    <source>
        <dbReference type="PROSITE" id="PS52040"/>
    </source>
</evidence>
<dbReference type="SMART" id="SM00434">
    <property type="entry name" value="TOP4c"/>
    <property type="match status" value="1"/>
</dbReference>
<sequence>MSEEINNEEVEDVVPQEPEHHEENGRVRSIQHLSGMFEKWFLDYASYVILERAVPYVNDGLKPVQRRILHAMREMDDGRYNKVANIVGSTMSYHPHGDASIKDALVQLGQKNLLVDCQGNWGNILTGDDAAAGRYIEARLSKFALEVAFNPKTTNWKLSYDGRKREPVTLPIKFPLLLAQGVEGIAVGLASKILPHNFNELLDACVAYLCGEEFVLYPDFPTGGMVDVSKYNDGLRGGSVKIRARIEKDAGNKLLRITEIPFGRTTTALIDSILKANEKGKIKIKKIDDNTAANVEILVHLAAGVSSDKTIDALYACTDCELSISPNSCVIENDKPVFMPVSDILRKSVDDTVALLLLELKIKLGELETDWQYSSLEKIFIEERIYKDKEFEESGSVEEVVVHVRKRLEPFIAHLIRPVTDDDIKQLLEIKMKRILKFNSEQAENYIKGLEDEIARVKHDIEHIIPYSIEYYKRIKAKYGKGRERLTEIRNFENIEATKVVVANEKLYINREEGFVGTALKKDEFICECSDIDDVIIFRKDGTYYVTKVADKLFVGKDVLHVNVFKKNDKRTIYNVAYRDGKYGPSYVKRFCVTGITRDKQYNLTKGAAGSRVLYFSANPNGEAEVIKVCLKPKPGMKKLVSEYDFAALAIKGRDSQGNLLSKNDIHKISLVQKGASTLGGRKIWLDEDVLRLNTDSRGRYVGEFQGDDRILVANKNGTYNTSDYDLSNHYEEGYLVFEKFDSEKVWSAVFFDAEQQYYYLKRFRFEDTVRITSFIGENEGSYLVCLSGEKRPRFEIVFGGRYENRPAETIVADEFIAEKSYKARGKRLTTYEVKEIQEIEPLDGGEEEKPEEGGTDVDFEITNPDMLSDESQMKLDFE</sequence>
<name>A0ABR7D1P8_9BACT</name>
<keyword evidence="10" id="KW-1185">Reference proteome</keyword>
<evidence type="ECO:0000256" key="7">
    <source>
        <dbReference type="SAM" id="MobiDB-lite"/>
    </source>
</evidence>
<feature type="region of interest" description="Disordered" evidence="7">
    <location>
        <begin position="1"/>
        <end position="25"/>
    </location>
</feature>
<dbReference type="EMBL" id="JACOOH010000005">
    <property type="protein sequence ID" value="MBC5621861.1"/>
    <property type="molecule type" value="Genomic_DNA"/>
</dbReference>
<accession>A0ABR7D1P8</accession>
<dbReference type="InterPro" id="IPR013758">
    <property type="entry name" value="Topo_IIA_A/C_ab"/>
</dbReference>
<dbReference type="PROSITE" id="PS52040">
    <property type="entry name" value="TOPO_IIA"/>
    <property type="match status" value="1"/>
</dbReference>
<dbReference type="PANTHER" id="PTHR43493:SF5">
    <property type="entry name" value="DNA GYRASE SUBUNIT A, CHLOROPLASTIC_MITOCHONDRIAL"/>
    <property type="match status" value="1"/>
</dbReference>
<dbReference type="InterPro" id="IPR013760">
    <property type="entry name" value="Topo_IIA-like_dom_sf"/>
</dbReference>
<dbReference type="NCBIfam" id="NF007209">
    <property type="entry name" value="PRK09631.1"/>
    <property type="match status" value="1"/>
</dbReference>
<dbReference type="Proteomes" id="UP000646484">
    <property type="component" value="Unassembled WGS sequence"/>
</dbReference>
<evidence type="ECO:0000256" key="4">
    <source>
        <dbReference type="ARBA" id="ARBA00023125"/>
    </source>
</evidence>
<comment type="caution">
    <text evidence="9">The sequence shown here is derived from an EMBL/GenBank/DDBJ whole genome shotgun (WGS) entry which is preliminary data.</text>
</comment>
<dbReference type="Gene3D" id="3.30.1360.40">
    <property type="match status" value="1"/>
</dbReference>
<feature type="domain" description="Topo IIA-type catalytic" evidence="8">
    <location>
        <begin position="54"/>
        <end position="340"/>
    </location>
</feature>
<evidence type="ECO:0000256" key="2">
    <source>
        <dbReference type="ARBA" id="ARBA00008263"/>
    </source>
</evidence>
<keyword evidence="4 6" id="KW-0238">DNA-binding</keyword>
<dbReference type="NCBIfam" id="NF009397">
    <property type="entry name" value="PRK12758.1"/>
    <property type="match status" value="1"/>
</dbReference>
<keyword evidence="3 6" id="KW-0799">Topoisomerase</keyword>
<evidence type="ECO:0000313" key="10">
    <source>
        <dbReference type="Proteomes" id="UP000646484"/>
    </source>
</evidence>
<comment type="similarity">
    <text evidence="2">Belongs to the type II topoisomerase GyrA/ParC subunit family.</text>
</comment>
<keyword evidence="5 6" id="KW-0413">Isomerase</keyword>
<dbReference type="RefSeq" id="WP_186976297.1">
    <property type="nucleotide sequence ID" value="NZ_JACOOH010000005.1"/>
</dbReference>
<reference evidence="9 10" key="1">
    <citation type="submission" date="2020-08" db="EMBL/GenBank/DDBJ databases">
        <title>Genome public.</title>
        <authorList>
            <person name="Liu C."/>
            <person name="Sun Q."/>
        </authorList>
    </citation>
    <scope>NUCLEOTIDE SEQUENCE [LARGE SCALE GENOMIC DNA]</scope>
    <source>
        <strain evidence="9 10">NSJ-56</strain>
    </source>
</reference>
<dbReference type="InterPro" id="IPR013757">
    <property type="entry name" value="Topo_IIA_A_a_sf"/>
</dbReference>
<feature type="compositionally biased region" description="Acidic residues" evidence="7">
    <location>
        <begin position="840"/>
        <end position="860"/>
    </location>
</feature>
<evidence type="ECO:0000256" key="5">
    <source>
        <dbReference type="ARBA" id="ARBA00023235"/>
    </source>
</evidence>
<feature type="compositionally biased region" description="Acidic residues" evidence="7">
    <location>
        <begin position="1"/>
        <end position="14"/>
    </location>
</feature>
<evidence type="ECO:0000256" key="3">
    <source>
        <dbReference type="ARBA" id="ARBA00023029"/>
    </source>
</evidence>